<dbReference type="OrthoDB" id="335726at2"/>
<organism evidence="4 5">
    <name type="scientific">Pararhizobium antarcticum</name>
    <dbReference type="NCBI Taxonomy" id="1798805"/>
    <lineage>
        <taxon>Bacteria</taxon>
        <taxon>Pseudomonadati</taxon>
        <taxon>Pseudomonadota</taxon>
        <taxon>Alphaproteobacteria</taxon>
        <taxon>Hyphomicrobiales</taxon>
        <taxon>Rhizobiaceae</taxon>
        <taxon>Rhizobium/Agrobacterium group</taxon>
        <taxon>Pararhizobium</taxon>
    </lineage>
</organism>
<dbReference type="EMBL" id="LSRP01000046">
    <property type="protein sequence ID" value="OJF99960.1"/>
    <property type="molecule type" value="Genomic_DNA"/>
</dbReference>
<dbReference type="InterPro" id="IPR036291">
    <property type="entry name" value="NAD(P)-bd_dom_sf"/>
</dbReference>
<dbReference type="PRINTS" id="PR00081">
    <property type="entry name" value="GDHRDH"/>
</dbReference>
<keyword evidence="2" id="KW-0560">Oxidoreductase</keyword>
<accession>A0A657LWB0</accession>
<evidence type="ECO:0000256" key="1">
    <source>
        <dbReference type="ARBA" id="ARBA00006484"/>
    </source>
</evidence>
<dbReference type="PANTHER" id="PTHR44196:SF1">
    <property type="entry name" value="DEHYDROGENASE_REDUCTASE SDR FAMILY MEMBER 7B"/>
    <property type="match status" value="1"/>
</dbReference>
<protein>
    <submittedName>
        <fullName evidence="4">Oxidoreductase</fullName>
    </submittedName>
</protein>
<proteinExistence type="inferred from homology"/>
<dbReference type="GO" id="GO:0016020">
    <property type="term" value="C:membrane"/>
    <property type="evidence" value="ECO:0007669"/>
    <property type="project" value="TreeGrafter"/>
</dbReference>
<dbReference type="SMART" id="SM00822">
    <property type="entry name" value="PKS_KR"/>
    <property type="match status" value="1"/>
</dbReference>
<dbReference type="AlphaFoldDB" id="A0A657LWB0"/>
<dbReference type="Gene3D" id="3.40.50.720">
    <property type="entry name" value="NAD(P)-binding Rossmann-like Domain"/>
    <property type="match status" value="1"/>
</dbReference>
<comment type="similarity">
    <text evidence="1">Belongs to the short-chain dehydrogenases/reductases (SDR) family.</text>
</comment>
<gene>
    <name evidence="4" type="ORF">AX760_11250</name>
</gene>
<evidence type="ECO:0000256" key="2">
    <source>
        <dbReference type="ARBA" id="ARBA00023002"/>
    </source>
</evidence>
<comment type="caution">
    <text evidence="4">The sequence shown here is derived from an EMBL/GenBank/DDBJ whole genome shotgun (WGS) entry which is preliminary data.</text>
</comment>
<dbReference type="Pfam" id="PF00106">
    <property type="entry name" value="adh_short"/>
    <property type="match status" value="1"/>
</dbReference>
<dbReference type="SUPFAM" id="SSF51735">
    <property type="entry name" value="NAD(P)-binding Rossmann-fold domains"/>
    <property type="match status" value="1"/>
</dbReference>
<keyword evidence="5" id="KW-1185">Reference proteome</keyword>
<dbReference type="Proteomes" id="UP000182661">
    <property type="component" value="Unassembled WGS sequence"/>
</dbReference>
<feature type="domain" description="Ketoreductase" evidence="3">
    <location>
        <begin position="11"/>
        <end position="201"/>
    </location>
</feature>
<name>A0A657LWB0_9HYPH</name>
<evidence type="ECO:0000259" key="3">
    <source>
        <dbReference type="SMART" id="SM00822"/>
    </source>
</evidence>
<dbReference type="RefSeq" id="WP_071831776.1">
    <property type="nucleotide sequence ID" value="NZ_LSRP01000046.1"/>
</dbReference>
<evidence type="ECO:0000313" key="4">
    <source>
        <dbReference type="EMBL" id="OJF99960.1"/>
    </source>
</evidence>
<dbReference type="InterPro" id="IPR002347">
    <property type="entry name" value="SDR_fam"/>
</dbReference>
<dbReference type="InterPro" id="IPR057326">
    <property type="entry name" value="KR_dom"/>
</dbReference>
<sequence>MSDYIARPDHGLAWVTGASSGIGRALALRLVRDGYAVVATARDHDKLVALQHEAQGQTRGTASGRIIVLDGDVTDPRDMERILSAIEYDHGQLCLVVLNAGVYLPVHGEDLQRDDFEKTFAVNLHGVVNCLLPAIRHMKANGKGGQVALVSSVTGYAGLPTSAAYGATKAALINMAESLKFDLDKIGIRIQIINPGFVETPATAQNAFAMPALISPAEAADRIADGLTSKAFEITFPKRFTYALKLLRLLPYPAYFWLINRATGWKKRPLQTHGPGVDKSDKGQSED</sequence>
<reference evidence="4 5" key="1">
    <citation type="submission" date="2016-02" db="EMBL/GenBank/DDBJ databases">
        <title>Genome sequencing of a beta-galactosidase producing bacteria Rhizobium sp. 59.</title>
        <authorList>
            <person name="Wang D."/>
            <person name="Kot W."/>
            <person name="Qin Y."/>
            <person name="Hansen L."/>
            <person name="Naqvi K."/>
            <person name="Rensing C."/>
        </authorList>
    </citation>
    <scope>NUCLEOTIDE SEQUENCE [LARGE SCALE GENOMIC DNA]</scope>
    <source>
        <strain evidence="4 5">59</strain>
    </source>
</reference>
<dbReference type="PANTHER" id="PTHR44196">
    <property type="entry name" value="DEHYDROGENASE/REDUCTASE SDR FAMILY MEMBER 7B"/>
    <property type="match status" value="1"/>
</dbReference>
<evidence type="ECO:0000313" key="5">
    <source>
        <dbReference type="Proteomes" id="UP000182661"/>
    </source>
</evidence>
<dbReference type="GO" id="GO:0016491">
    <property type="term" value="F:oxidoreductase activity"/>
    <property type="evidence" value="ECO:0007669"/>
    <property type="project" value="UniProtKB-KW"/>
</dbReference>